<dbReference type="InterPro" id="IPR015421">
    <property type="entry name" value="PyrdxlP-dep_Trfase_major"/>
</dbReference>
<feature type="binding site" evidence="4">
    <location>
        <begin position="107"/>
        <end position="108"/>
    </location>
    <ligand>
        <name>pyridoxal 5'-phosphate</name>
        <dbReference type="ChEBI" id="CHEBI:597326"/>
    </ligand>
</feature>
<keyword evidence="4" id="KW-0963">Cytoplasm</keyword>
<dbReference type="PANTHER" id="PTHR11986:SF113">
    <property type="entry name" value="SUCCINYLORNITHINE TRANSAMINASE"/>
    <property type="match status" value="1"/>
</dbReference>
<dbReference type="EC" id="2.6.1.11" evidence="4"/>
<dbReference type="InterPro" id="IPR005814">
    <property type="entry name" value="Aminotrans_3"/>
</dbReference>
<dbReference type="GO" id="GO:0006526">
    <property type="term" value="P:L-arginine biosynthetic process"/>
    <property type="evidence" value="ECO:0007669"/>
    <property type="project" value="UniProtKB-UniRule"/>
</dbReference>
<dbReference type="NCBIfam" id="NF002325">
    <property type="entry name" value="PRK01278.1"/>
    <property type="match status" value="1"/>
</dbReference>
<comment type="miscellaneous">
    <text evidence="4">May also have succinyldiaminopimelate aminotransferase activity, thus carrying out the corresponding step in lysine biosynthesis.</text>
</comment>
<comment type="pathway">
    <text evidence="4">Amino-acid biosynthesis; L-arginine biosynthesis; N(2)-acetyl-L-ornithine from L-glutamate: step 4/4.</text>
</comment>
<reference evidence="6 7" key="1">
    <citation type="submission" date="2016-10" db="EMBL/GenBank/DDBJ databases">
        <authorList>
            <person name="de Groot N.N."/>
        </authorList>
    </citation>
    <scope>NUCLEOTIDE SEQUENCE [LARGE SCALE GENOMIC DNA]</scope>
    <source>
        <strain evidence="6 7">JCM 18415</strain>
    </source>
</reference>
<evidence type="ECO:0000313" key="7">
    <source>
        <dbReference type="Proteomes" id="UP000242815"/>
    </source>
</evidence>
<proteinExistence type="inferred from homology"/>
<dbReference type="Proteomes" id="UP000242815">
    <property type="component" value="Unassembled WGS sequence"/>
</dbReference>
<dbReference type="InterPro" id="IPR049704">
    <property type="entry name" value="Aminotrans_3_PPA_site"/>
</dbReference>
<name>A0A1I6B3Z6_9GAMM</name>
<feature type="binding site" evidence="4">
    <location>
        <position position="283"/>
    </location>
    <ligand>
        <name>pyridoxal 5'-phosphate</name>
        <dbReference type="ChEBI" id="CHEBI:597326"/>
    </ligand>
</feature>
<evidence type="ECO:0000256" key="4">
    <source>
        <dbReference type="HAMAP-Rule" id="MF_01107"/>
    </source>
</evidence>
<keyword evidence="4" id="KW-0028">Amino-acid biosynthesis</keyword>
<accession>A0A1I6B3Z6</accession>
<keyword evidence="8" id="KW-1185">Reference proteome</keyword>
<dbReference type="HAMAP" id="MF_01107">
    <property type="entry name" value="ArgD_aminotrans_3"/>
    <property type="match status" value="1"/>
</dbReference>
<dbReference type="GO" id="GO:0030170">
    <property type="term" value="F:pyridoxal phosphate binding"/>
    <property type="evidence" value="ECO:0007669"/>
    <property type="project" value="InterPro"/>
</dbReference>
<dbReference type="FunFam" id="3.40.640.10:FF:000004">
    <property type="entry name" value="Acetylornithine aminotransferase"/>
    <property type="match status" value="1"/>
</dbReference>
<dbReference type="NCBIfam" id="TIGR03246">
    <property type="entry name" value="arg_catab_astC"/>
    <property type="match status" value="1"/>
</dbReference>
<evidence type="ECO:0000313" key="5">
    <source>
        <dbReference type="EMBL" id="MDX9686846.1"/>
    </source>
</evidence>
<comment type="cofactor">
    <cofactor evidence="4">
        <name>pyridoxal 5'-phosphate</name>
        <dbReference type="ChEBI" id="CHEBI:597326"/>
    </cofactor>
    <text evidence="4">Binds 1 pyridoxal phosphate per subunit.</text>
</comment>
<dbReference type="GO" id="GO:0003992">
    <property type="term" value="F:N2-acetyl-L-ornithine:2-oxoglutarate 5-aminotransferase activity"/>
    <property type="evidence" value="ECO:0007669"/>
    <property type="project" value="UniProtKB-UniRule"/>
</dbReference>
<dbReference type="NCBIfam" id="NF009047">
    <property type="entry name" value="PRK12381.1"/>
    <property type="match status" value="1"/>
</dbReference>
<dbReference type="EMBL" id="JAVRDO010000003">
    <property type="protein sequence ID" value="MDX9686846.1"/>
    <property type="molecule type" value="Genomic_DNA"/>
</dbReference>
<feature type="binding site" evidence="4">
    <location>
        <position position="143"/>
    </location>
    <ligand>
        <name>N(2)-acetyl-L-ornithine</name>
        <dbReference type="ChEBI" id="CHEBI:57805"/>
    </ligand>
</feature>
<dbReference type="GO" id="GO:0042802">
    <property type="term" value="F:identical protein binding"/>
    <property type="evidence" value="ECO:0007669"/>
    <property type="project" value="TreeGrafter"/>
</dbReference>
<evidence type="ECO:0000256" key="2">
    <source>
        <dbReference type="ARBA" id="ARBA00022679"/>
    </source>
</evidence>
<dbReference type="Proteomes" id="UP001281217">
    <property type="component" value="Unassembled WGS sequence"/>
</dbReference>
<dbReference type="GO" id="GO:0005737">
    <property type="term" value="C:cytoplasm"/>
    <property type="evidence" value="ECO:0007669"/>
    <property type="project" value="UniProtKB-SubCell"/>
</dbReference>
<sequence length="404" mass="43211">MSQSMQVSRADFDRYMMPNYAPVDMVPVRGQGSRLWDQEGREYIDLAGGIAVNSLGHAHPELVEVLTRQAQKLWHVSNIMTNEPALRLAAKLVAATFADRVLFVNSGAEANEAAFKLARRWANDNVGPDKHEIIACSNSFHGRTLFTVSVGGQPKYSQGFGPAIGGISHVPYNDIAALEAQISERTCAVVLEPVQGEGGVIPASTEYLQAVRALCDKHNALLIFDEVQSGMGRTGKLYAYMHSGVTPDILTSAKGIGGGFPIAAMLTTDRVAPALSVGTHGSTYGGNPLGCAVAERVLDLINTPQVLEGVTERHNLLTRGLRTLNDELGVFSAVRGQGLLIGAVLAERYQGQAGQLMKLAQQEGVLVLQAGADVMRLAPSLIIPEADIREALGRLRTALLKLAQ</sequence>
<evidence type="ECO:0000313" key="8">
    <source>
        <dbReference type="Proteomes" id="UP001281217"/>
    </source>
</evidence>
<dbReference type="Gene3D" id="3.90.1150.10">
    <property type="entry name" value="Aspartate Aminotransferase, domain 1"/>
    <property type="match status" value="1"/>
</dbReference>
<dbReference type="InterPro" id="IPR004636">
    <property type="entry name" value="AcOrn/SuccOrn_fam"/>
</dbReference>
<reference evidence="5" key="3">
    <citation type="submission" date="2024-05" db="EMBL/GenBank/DDBJ databases">
        <authorList>
            <person name="de Witt J."/>
        </authorList>
    </citation>
    <scope>NUCLEOTIDE SEQUENCE</scope>
    <source>
        <strain evidence="5">FZJ</strain>
    </source>
</reference>
<protein>
    <recommendedName>
        <fullName evidence="4">Acetylornithine aminotransferase</fullName>
        <shortName evidence="4">ACOAT</shortName>
        <ecNumber evidence="4">2.6.1.11</ecNumber>
    </recommendedName>
</protein>
<comment type="catalytic activity">
    <reaction evidence="4">
        <text>N(2)-acetyl-L-ornithine + 2-oxoglutarate = N-acetyl-L-glutamate 5-semialdehyde + L-glutamate</text>
        <dbReference type="Rhea" id="RHEA:18049"/>
        <dbReference type="ChEBI" id="CHEBI:16810"/>
        <dbReference type="ChEBI" id="CHEBI:29123"/>
        <dbReference type="ChEBI" id="CHEBI:29985"/>
        <dbReference type="ChEBI" id="CHEBI:57805"/>
        <dbReference type="EC" id="2.6.1.11"/>
    </reaction>
</comment>
<dbReference type="PROSITE" id="PS00600">
    <property type="entry name" value="AA_TRANSFER_CLASS_3"/>
    <property type="match status" value="1"/>
</dbReference>
<dbReference type="EMBL" id="FOYD01000003">
    <property type="protein sequence ID" value="SFQ75635.1"/>
    <property type="molecule type" value="Genomic_DNA"/>
</dbReference>
<keyword evidence="4" id="KW-0055">Arginine biosynthesis</keyword>
<evidence type="ECO:0000313" key="6">
    <source>
        <dbReference type="EMBL" id="SFQ75635.1"/>
    </source>
</evidence>
<dbReference type="Gene3D" id="3.40.640.10">
    <property type="entry name" value="Type I PLP-dependent aspartate aminotransferase-like (Major domain)"/>
    <property type="match status" value="1"/>
</dbReference>
<dbReference type="OrthoDB" id="9801052at2"/>
<dbReference type="Pfam" id="PF00202">
    <property type="entry name" value="Aminotran_3"/>
    <property type="match status" value="1"/>
</dbReference>
<keyword evidence="3 4" id="KW-0663">Pyridoxal phosphate</keyword>
<dbReference type="InterPro" id="IPR015422">
    <property type="entry name" value="PyrdxlP-dep_Trfase_small"/>
</dbReference>
<comment type="subunit">
    <text evidence="4">Homodimer.</text>
</comment>
<comment type="similarity">
    <text evidence="4">Belongs to the class-III pyridoxal-phosphate-dependent aminotransferase family. ArgD subfamily.</text>
</comment>
<feature type="binding site" evidence="4">
    <location>
        <position position="140"/>
    </location>
    <ligand>
        <name>pyridoxal 5'-phosphate</name>
        <dbReference type="ChEBI" id="CHEBI:597326"/>
    </ligand>
</feature>
<keyword evidence="1 4" id="KW-0032">Aminotransferase</keyword>
<dbReference type="PANTHER" id="PTHR11986">
    <property type="entry name" value="AMINOTRANSFERASE CLASS III"/>
    <property type="match status" value="1"/>
</dbReference>
<dbReference type="CDD" id="cd00610">
    <property type="entry name" value="OAT_like"/>
    <property type="match status" value="1"/>
</dbReference>
<evidence type="ECO:0000256" key="3">
    <source>
        <dbReference type="ARBA" id="ARBA00022898"/>
    </source>
</evidence>
<dbReference type="RefSeq" id="WP_090537940.1">
    <property type="nucleotide sequence ID" value="NZ_FOYD01000003.1"/>
</dbReference>
<dbReference type="NCBIfam" id="TIGR00707">
    <property type="entry name" value="argD"/>
    <property type="match status" value="1"/>
</dbReference>
<dbReference type="InterPro" id="IPR050103">
    <property type="entry name" value="Class-III_PLP-dep_AT"/>
</dbReference>
<evidence type="ECO:0000256" key="1">
    <source>
        <dbReference type="ARBA" id="ARBA00022576"/>
    </source>
</evidence>
<dbReference type="PIRSF" id="PIRSF000521">
    <property type="entry name" value="Transaminase_4ab_Lys_Orn"/>
    <property type="match status" value="1"/>
</dbReference>
<feature type="modified residue" description="N6-(pyridoxal phosphate)lysine" evidence="4">
    <location>
        <position position="254"/>
    </location>
</feature>
<organism evidence="6 7">
    <name type="scientific">Halopseudomonas formosensis</name>
    <dbReference type="NCBI Taxonomy" id="1002526"/>
    <lineage>
        <taxon>Bacteria</taxon>
        <taxon>Pseudomonadati</taxon>
        <taxon>Pseudomonadota</taxon>
        <taxon>Gammaproteobacteria</taxon>
        <taxon>Pseudomonadales</taxon>
        <taxon>Pseudomonadaceae</taxon>
        <taxon>Halopseudomonas</taxon>
    </lineage>
</organism>
<dbReference type="SUPFAM" id="SSF53383">
    <property type="entry name" value="PLP-dependent transferases"/>
    <property type="match status" value="1"/>
</dbReference>
<dbReference type="UniPathway" id="UPA00068">
    <property type="reaction ID" value="UER00109"/>
</dbReference>
<dbReference type="STRING" id="1002526.SAMN05216578_103105"/>
<dbReference type="InterPro" id="IPR015424">
    <property type="entry name" value="PyrdxlP-dep_Trfase"/>
</dbReference>
<dbReference type="AlphaFoldDB" id="A0A1I6B3Z6"/>
<reference evidence="8" key="2">
    <citation type="submission" date="2023-07" db="EMBL/GenBank/DDBJ databases">
        <authorList>
            <person name="de Witt J."/>
        </authorList>
    </citation>
    <scope>NUCLEOTIDE SEQUENCE [LARGE SCALE GENOMIC DNA]</scope>
    <source>
        <strain evidence="8">FZJ</strain>
    </source>
</reference>
<keyword evidence="2 4" id="KW-0808">Transferase</keyword>
<feature type="binding site" evidence="4">
    <location>
        <begin position="225"/>
        <end position="228"/>
    </location>
    <ligand>
        <name>pyridoxal 5'-phosphate</name>
        <dbReference type="ChEBI" id="CHEBI:597326"/>
    </ligand>
</feature>
<comment type="subcellular location">
    <subcellularLocation>
        <location evidence="4">Cytoplasm</location>
    </subcellularLocation>
</comment>
<gene>
    <name evidence="4" type="primary">argD</name>
    <name evidence="5" type="ORF">RED13_001267</name>
    <name evidence="6" type="ORF">SAMN05216578_103105</name>
</gene>
<dbReference type="NCBIfam" id="NF003468">
    <property type="entry name" value="PRK05093.1"/>
    <property type="match status" value="1"/>
</dbReference>
<dbReference type="InterPro" id="IPR017652">
    <property type="entry name" value="Ac/SucOrn_transaminase_bac"/>
</dbReference>
<feature type="binding site" evidence="4">
    <location>
        <position position="282"/>
    </location>
    <ligand>
        <name>N(2)-acetyl-L-ornithine</name>
        <dbReference type="ChEBI" id="CHEBI:57805"/>
    </ligand>
</feature>